<dbReference type="HOGENOM" id="CLU_3221978_0_0_6"/>
<protein>
    <submittedName>
        <fullName evidence="1">Uncharacterized protein</fullName>
    </submittedName>
</protein>
<reference evidence="2" key="1">
    <citation type="journal article" date="2011" name="Genome Biol. Evol.">
        <title>Massive genomic decay in Serratia symbiotica, a recently evolved symbiont of aphids.</title>
        <authorList>
            <person name="Burke G.R."/>
            <person name="Moran N.A."/>
        </authorList>
    </citation>
    <scope>NUCLEOTIDE SEQUENCE [LARGE SCALE GENOMIC DNA]</scope>
    <source>
        <strain evidence="2">Tucson</strain>
    </source>
</reference>
<accession>E9CKD4</accession>
<sequence length="44" mass="4835">MANEEGRLIRLFSLDGCTVGKIKHSRLCLTAPKLYRGTTVAVSK</sequence>
<evidence type="ECO:0000313" key="2">
    <source>
        <dbReference type="Proteomes" id="UP000013568"/>
    </source>
</evidence>
<name>E9CKD4_9GAMM</name>
<organism evidence="1 2">
    <name type="scientific">Serratia symbiotica str. Tucson</name>
    <dbReference type="NCBI Taxonomy" id="914128"/>
    <lineage>
        <taxon>Bacteria</taxon>
        <taxon>Pseudomonadati</taxon>
        <taxon>Pseudomonadota</taxon>
        <taxon>Gammaproteobacteria</taxon>
        <taxon>Enterobacterales</taxon>
        <taxon>Yersiniaceae</taxon>
        <taxon>Serratia</taxon>
        <taxon>Serratia symbiotica</taxon>
    </lineage>
</organism>
<evidence type="ECO:0000313" key="1">
    <source>
        <dbReference type="EMBL" id="EFW13046.1"/>
    </source>
</evidence>
<proteinExistence type="predicted"/>
<dbReference type="EMBL" id="GL636100">
    <property type="protein sequence ID" value="EFW13046.1"/>
    <property type="molecule type" value="Genomic_DNA"/>
</dbReference>
<gene>
    <name evidence="1" type="ORF">SSYM_0496</name>
</gene>
<dbReference type="Proteomes" id="UP000013568">
    <property type="component" value="Unassembled WGS sequence"/>
</dbReference>
<keyword evidence="2" id="KW-1185">Reference proteome</keyword>
<dbReference type="AlphaFoldDB" id="E9CKD4"/>